<proteinExistence type="predicted"/>
<evidence type="ECO:0000313" key="1">
    <source>
        <dbReference type="EMBL" id="MBX71495.1"/>
    </source>
</evidence>
<organism evidence="1">
    <name type="scientific">Rhizophora mucronata</name>
    <name type="common">Asiatic mangrove</name>
    <dbReference type="NCBI Taxonomy" id="61149"/>
    <lineage>
        <taxon>Eukaryota</taxon>
        <taxon>Viridiplantae</taxon>
        <taxon>Streptophyta</taxon>
        <taxon>Embryophyta</taxon>
        <taxon>Tracheophyta</taxon>
        <taxon>Spermatophyta</taxon>
        <taxon>Magnoliopsida</taxon>
        <taxon>eudicotyledons</taxon>
        <taxon>Gunneridae</taxon>
        <taxon>Pentapetalae</taxon>
        <taxon>rosids</taxon>
        <taxon>fabids</taxon>
        <taxon>Malpighiales</taxon>
        <taxon>Rhizophoraceae</taxon>
        <taxon>Rhizophora</taxon>
    </lineage>
</organism>
<reference evidence="1" key="1">
    <citation type="submission" date="2018-02" db="EMBL/GenBank/DDBJ databases">
        <title>Rhizophora mucronata_Transcriptome.</title>
        <authorList>
            <person name="Meera S.P."/>
            <person name="Sreeshan A."/>
            <person name="Augustine A."/>
        </authorList>
    </citation>
    <scope>NUCLEOTIDE SEQUENCE</scope>
    <source>
        <tissue evidence="1">Leaf</tissue>
    </source>
</reference>
<protein>
    <submittedName>
        <fullName evidence="1">Uncharacterized protein</fullName>
    </submittedName>
</protein>
<accession>A0A2P2QX17</accession>
<name>A0A2P2QX17_RHIMU</name>
<dbReference type="EMBL" id="GGEC01091011">
    <property type="protein sequence ID" value="MBX71495.1"/>
    <property type="molecule type" value="Transcribed_RNA"/>
</dbReference>
<dbReference type="AlphaFoldDB" id="A0A2P2QX17"/>
<sequence>MIPEQLQKVLQKSFNMKKAGNEISAKEEQSKKDDATQLFLRLIHQ</sequence>